<evidence type="ECO:0000313" key="1">
    <source>
        <dbReference type="EMBL" id="KAK6347992.1"/>
    </source>
</evidence>
<dbReference type="InterPro" id="IPR016181">
    <property type="entry name" value="Acyl_CoA_acyltransferase"/>
</dbReference>
<accession>A0AAN8MZI8</accession>
<reference evidence="1 2" key="1">
    <citation type="submission" date="2019-10" db="EMBL/GenBank/DDBJ databases">
        <authorList>
            <person name="Palmer J.M."/>
        </authorList>
    </citation>
    <scope>NUCLEOTIDE SEQUENCE [LARGE SCALE GENOMIC DNA]</scope>
    <source>
        <strain evidence="1 2">TWF718</strain>
    </source>
</reference>
<evidence type="ECO:0000313" key="2">
    <source>
        <dbReference type="Proteomes" id="UP001313282"/>
    </source>
</evidence>
<dbReference type="Gene3D" id="3.40.630.30">
    <property type="match status" value="1"/>
</dbReference>
<evidence type="ECO:0008006" key="3">
    <source>
        <dbReference type="Google" id="ProtNLM"/>
    </source>
</evidence>
<dbReference type="Proteomes" id="UP001313282">
    <property type="component" value="Unassembled WGS sequence"/>
</dbReference>
<sequence length="512" mass="58486">MSQGSQELSDLAFELFDHRAHLKREFISHAIRKGTGAWGKELDRGEFLLIERLIIGPAWRRKGVGKGIVSDIIDKARQSGRDPEFSLVRPNCLASEVERVTKGKTISERHEIKTRMREEIIAFWRYQGFRRIGASELFGLAADPNHPAAATPSAADFDLRYLEPDLNEVSPGPVVPPGVKDIPVGSGIFDSSQKRPWLLALLKEHLPPNYAAMTLPDNECVQFFTKFKADVTNKSYDWNKSDRYSENVLHIAAGLLKVKSIHWLLQNVNVGMVLSSHPNVEGYTPQEKFERKLDLLRPELRQDQDREFSGYHIDAIRCLLTFQGLNNPSEIQFRRLRFGCTCGSCLHGFVSPRMEFKLLYHAQMLHDLTSEDIENGPVWHGDNEFYTGFVPEDLRRRLRNNISLRQGFSNLFFHIAEVLRERMLPNAFNVSRQAISTYEWPPHTENYLQLGQVENALQAFFRHLGDDELPDEEDLEDPGSELFSLPECRNDYEFELVASACGFPGIVWGASE</sequence>
<dbReference type="SUPFAM" id="SSF55729">
    <property type="entry name" value="Acyl-CoA N-acyltransferases (Nat)"/>
    <property type="match status" value="1"/>
</dbReference>
<organism evidence="1 2">
    <name type="scientific">Orbilia javanica</name>
    <dbReference type="NCBI Taxonomy" id="47235"/>
    <lineage>
        <taxon>Eukaryota</taxon>
        <taxon>Fungi</taxon>
        <taxon>Dikarya</taxon>
        <taxon>Ascomycota</taxon>
        <taxon>Pezizomycotina</taxon>
        <taxon>Orbiliomycetes</taxon>
        <taxon>Orbiliales</taxon>
        <taxon>Orbiliaceae</taxon>
        <taxon>Orbilia</taxon>
    </lineage>
</organism>
<gene>
    <name evidence="1" type="ORF">TWF718_005812</name>
</gene>
<dbReference type="AlphaFoldDB" id="A0AAN8MZI8"/>
<keyword evidence="2" id="KW-1185">Reference proteome</keyword>
<proteinExistence type="predicted"/>
<name>A0AAN8MZI8_9PEZI</name>
<dbReference type="CDD" id="cd04301">
    <property type="entry name" value="NAT_SF"/>
    <property type="match status" value="1"/>
</dbReference>
<comment type="caution">
    <text evidence="1">The sequence shown here is derived from an EMBL/GenBank/DDBJ whole genome shotgun (WGS) entry which is preliminary data.</text>
</comment>
<dbReference type="EMBL" id="JAVHNR010000003">
    <property type="protein sequence ID" value="KAK6347992.1"/>
    <property type="molecule type" value="Genomic_DNA"/>
</dbReference>
<protein>
    <recommendedName>
        <fullName evidence="3">N-acetyltransferase domain-containing protein</fullName>
    </recommendedName>
</protein>